<name>A0AA88RVV3_9ASTE</name>
<gene>
    <name evidence="6" type="ORF">RJ640_010936</name>
</gene>
<dbReference type="InterPro" id="IPR015495">
    <property type="entry name" value="Myb_TF_plants"/>
</dbReference>
<dbReference type="GO" id="GO:0006355">
    <property type="term" value="P:regulation of DNA-templated transcription"/>
    <property type="evidence" value="ECO:0007669"/>
    <property type="project" value="TreeGrafter"/>
</dbReference>
<keyword evidence="2" id="KW-0238">DNA-binding</keyword>
<dbReference type="AlphaFoldDB" id="A0AA88RVV3"/>
<dbReference type="Pfam" id="PF00249">
    <property type="entry name" value="Myb_DNA-binding"/>
    <property type="match status" value="1"/>
</dbReference>
<dbReference type="InterPro" id="IPR009057">
    <property type="entry name" value="Homeodomain-like_sf"/>
</dbReference>
<evidence type="ECO:0000256" key="1">
    <source>
        <dbReference type="ARBA" id="ARBA00004123"/>
    </source>
</evidence>
<protein>
    <submittedName>
        <fullName evidence="6">Uncharacterized protein</fullName>
    </submittedName>
</protein>
<reference evidence="6" key="1">
    <citation type="submission" date="2022-12" db="EMBL/GenBank/DDBJ databases">
        <title>Draft genome assemblies for two species of Escallonia (Escalloniales).</title>
        <authorList>
            <person name="Chanderbali A."/>
            <person name="Dervinis C."/>
            <person name="Anghel I."/>
            <person name="Soltis D."/>
            <person name="Soltis P."/>
            <person name="Zapata F."/>
        </authorList>
    </citation>
    <scope>NUCLEOTIDE SEQUENCE</scope>
    <source>
        <strain evidence="6">UCBG92.1500</strain>
        <tissue evidence="6">Leaf</tissue>
    </source>
</reference>
<evidence type="ECO:0000256" key="2">
    <source>
        <dbReference type="ARBA" id="ARBA00023125"/>
    </source>
</evidence>
<dbReference type="InterPro" id="IPR017930">
    <property type="entry name" value="Myb_dom"/>
</dbReference>
<feature type="domain" description="Myb-like" evidence="4">
    <location>
        <begin position="1"/>
        <end position="27"/>
    </location>
</feature>
<dbReference type="GO" id="GO:0030154">
    <property type="term" value="P:cell differentiation"/>
    <property type="evidence" value="ECO:0007669"/>
    <property type="project" value="TreeGrafter"/>
</dbReference>
<dbReference type="GO" id="GO:0000976">
    <property type="term" value="F:transcription cis-regulatory region binding"/>
    <property type="evidence" value="ECO:0007669"/>
    <property type="project" value="TreeGrafter"/>
</dbReference>
<evidence type="ECO:0000259" key="5">
    <source>
        <dbReference type="PROSITE" id="PS51294"/>
    </source>
</evidence>
<dbReference type="PROSITE" id="PS50090">
    <property type="entry name" value="MYB_LIKE"/>
    <property type="match status" value="1"/>
</dbReference>
<keyword evidence="3" id="KW-0539">Nucleus</keyword>
<evidence type="ECO:0000313" key="7">
    <source>
        <dbReference type="Proteomes" id="UP001187471"/>
    </source>
</evidence>
<evidence type="ECO:0000256" key="3">
    <source>
        <dbReference type="ARBA" id="ARBA00023242"/>
    </source>
</evidence>
<proteinExistence type="predicted"/>
<dbReference type="SUPFAM" id="SSF46689">
    <property type="entry name" value="Homeodomain-like"/>
    <property type="match status" value="1"/>
</dbReference>
<dbReference type="CDD" id="cd00167">
    <property type="entry name" value="SANT"/>
    <property type="match status" value="1"/>
</dbReference>
<evidence type="ECO:0000313" key="6">
    <source>
        <dbReference type="EMBL" id="KAK2986711.1"/>
    </source>
</evidence>
<dbReference type="PANTHER" id="PTHR47998:SF39">
    <property type="entry name" value="TRANSCRIPTION REPRESSOR MYB5"/>
    <property type="match status" value="1"/>
</dbReference>
<sequence>MTRWSLIAGRLPGRTANGVKNYWNTHLLKKLVVTPNQQVAKDANQTAMKTTIIRPRPRTFSKNLNWMKGKDTNVVSHNNIVPSPENRNKASPAVTDDSMHWWDDLLVDRELGQGVAFSLGGSEESRTDELWTHEMWSIGTKGDERFLQEGDGGFSDYSMDMDIWELLSSDQLLV</sequence>
<dbReference type="PANTHER" id="PTHR47998">
    <property type="entry name" value="TRANSCRIPTION FACTOR MYB51-LIKE ISOFORM X1"/>
    <property type="match status" value="1"/>
</dbReference>
<dbReference type="Gene3D" id="1.10.10.60">
    <property type="entry name" value="Homeodomain-like"/>
    <property type="match status" value="1"/>
</dbReference>
<dbReference type="GO" id="GO:0005634">
    <property type="term" value="C:nucleus"/>
    <property type="evidence" value="ECO:0007669"/>
    <property type="project" value="UniProtKB-SubCell"/>
</dbReference>
<accession>A0AA88RVV3</accession>
<feature type="domain" description="HTH myb-type" evidence="5">
    <location>
        <begin position="1"/>
        <end position="31"/>
    </location>
</feature>
<evidence type="ECO:0000259" key="4">
    <source>
        <dbReference type="PROSITE" id="PS50090"/>
    </source>
</evidence>
<organism evidence="6 7">
    <name type="scientific">Escallonia rubra</name>
    <dbReference type="NCBI Taxonomy" id="112253"/>
    <lineage>
        <taxon>Eukaryota</taxon>
        <taxon>Viridiplantae</taxon>
        <taxon>Streptophyta</taxon>
        <taxon>Embryophyta</taxon>
        <taxon>Tracheophyta</taxon>
        <taxon>Spermatophyta</taxon>
        <taxon>Magnoliopsida</taxon>
        <taxon>eudicotyledons</taxon>
        <taxon>Gunneridae</taxon>
        <taxon>Pentapetalae</taxon>
        <taxon>asterids</taxon>
        <taxon>campanulids</taxon>
        <taxon>Escalloniales</taxon>
        <taxon>Escalloniaceae</taxon>
        <taxon>Escallonia</taxon>
    </lineage>
</organism>
<comment type="subcellular location">
    <subcellularLocation>
        <location evidence="1">Nucleus</location>
    </subcellularLocation>
</comment>
<comment type="caution">
    <text evidence="6">The sequence shown here is derived from an EMBL/GenBank/DDBJ whole genome shotgun (WGS) entry which is preliminary data.</text>
</comment>
<dbReference type="EMBL" id="JAVXUO010001034">
    <property type="protein sequence ID" value="KAK2986711.1"/>
    <property type="molecule type" value="Genomic_DNA"/>
</dbReference>
<dbReference type="InterPro" id="IPR001005">
    <property type="entry name" value="SANT/Myb"/>
</dbReference>
<dbReference type="PROSITE" id="PS51294">
    <property type="entry name" value="HTH_MYB"/>
    <property type="match status" value="1"/>
</dbReference>
<keyword evidence="7" id="KW-1185">Reference proteome</keyword>
<dbReference type="Proteomes" id="UP001187471">
    <property type="component" value="Unassembled WGS sequence"/>
</dbReference>